<sequence>MSISIDGKIHESIYKVRYKWIEPFWIIFSFRDGLLLPAPLVNESFTLYNTISLIDKISNMTSIFSHDHMSDHLQTCYRKAVFHAKLNAQKNLGDVFTYHNIKAPADGPFLIRGKYN</sequence>
<dbReference type="AlphaFoldDB" id="A0A317L3F8"/>
<name>A0A317L3F8_9BACI</name>
<proteinExistence type="predicted"/>
<comment type="caution">
    <text evidence="1">The sequence shown here is derived from an EMBL/GenBank/DDBJ whole genome shotgun (WGS) entry which is preliminary data.</text>
</comment>
<dbReference type="EMBL" id="QGTD01000005">
    <property type="protein sequence ID" value="PWU69428.1"/>
    <property type="molecule type" value="Genomic_DNA"/>
</dbReference>
<evidence type="ECO:0000313" key="1">
    <source>
        <dbReference type="EMBL" id="PWU69428.1"/>
    </source>
</evidence>
<accession>A0A317L3F8</accession>
<dbReference type="Proteomes" id="UP000245624">
    <property type="component" value="Unassembled WGS sequence"/>
</dbReference>
<protein>
    <submittedName>
        <fullName evidence="1">Uncharacterized protein</fullName>
    </submittedName>
</protein>
<gene>
    <name evidence="1" type="ORF">DLJ74_05485</name>
</gene>
<organism evidence="1 2">
    <name type="scientific">Gracilibacillus dipsosauri</name>
    <dbReference type="NCBI Taxonomy" id="178340"/>
    <lineage>
        <taxon>Bacteria</taxon>
        <taxon>Bacillati</taxon>
        <taxon>Bacillota</taxon>
        <taxon>Bacilli</taxon>
        <taxon>Bacillales</taxon>
        <taxon>Bacillaceae</taxon>
        <taxon>Gracilibacillus</taxon>
    </lineage>
</organism>
<keyword evidence="2" id="KW-1185">Reference proteome</keyword>
<reference evidence="1 2" key="1">
    <citation type="submission" date="2018-05" db="EMBL/GenBank/DDBJ databases">
        <title>Genomic analysis of Gracilibacillus dipsosauri DD1 reveals novel features of a salt-tolerant amylase.</title>
        <authorList>
            <person name="Deutch C.E."/>
            <person name="Yang S."/>
        </authorList>
    </citation>
    <scope>NUCLEOTIDE SEQUENCE [LARGE SCALE GENOMIC DNA]</scope>
    <source>
        <strain evidence="1 2">DD1</strain>
    </source>
</reference>
<evidence type="ECO:0000313" key="2">
    <source>
        <dbReference type="Proteomes" id="UP000245624"/>
    </source>
</evidence>